<accession>A0ABX8F6W1</accession>
<organism evidence="2 3">
    <name type="scientific">Cytobacillus gottheilii</name>
    <dbReference type="NCBI Taxonomy" id="859144"/>
    <lineage>
        <taxon>Bacteria</taxon>
        <taxon>Bacillati</taxon>
        <taxon>Bacillota</taxon>
        <taxon>Bacilli</taxon>
        <taxon>Bacillales</taxon>
        <taxon>Bacillaceae</taxon>
        <taxon>Cytobacillus</taxon>
    </lineage>
</organism>
<dbReference type="Pfam" id="PF14344">
    <property type="entry name" value="DUF4397"/>
    <property type="match status" value="1"/>
</dbReference>
<dbReference type="EMBL" id="CP071709">
    <property type="protein sequence ID" value="QVY60061.1"/>
    <property type="molecule type" value="Genomic_DNA"/>
</dbReference>
<reference evidence="2 3" key="1">
    <citation type="submission" date="2021-03" db="EMBL/GenBank/DDBJ databases">
        <title>The first data on the complete genome of the tetrodotoxin-producing bacterium.</title>
        <authorList>
            <person name="Melnikova D.I."/>
            <person name="Nijland R."/>
            <person name="Magarlamov T.Y."/>
        </authorList>
    </citation>
    <scope>NUCLEOTIDE SEQUENCE [LARGE SCALE GENOMIC DNA]</scope>
    <source>
        <strain evidence="2 3">1839</strain>
    </source>
</reference>
<dbReference type="Proteomes" id="UP000679247">
    <property type="component" value="Chromosome"/>
</dbReference>
<keyword evidence="3" id="KW-1185">Reference proteome</keyword>
<feature type="domain" description="DUF4397" evidence="1">
    <location>
        <begin position="63"/>
        <end position="176"/>
    </location>
</feature>
<proteinExistence type="predicted"/>
<dbReference type="InterPro" id="IPR025510">
    <property type="entry name" value="DUF4397"/>
</dbReference>
<name>A0ABX8F6W1_9BACI</name>
<evidence type="ECO:0000259" key="1">
    <source>
        <dbReference type="Pfam" id="PF14344"/>
    </source>
</evidence>
<dbReference type="RefSeq" id="WP_214474498.1">
    <property type="nucleotide sequence ID" value="NZ_CP071709.1"/>
</dbReference>
<gene>
    <name evidence="2" type="ORF">J1899_13540</name>
</gene>
<sequence>MENHTSTQPHFMKAEHYRIKADYYKYTDIEKYTKYYQKYLQHIYSAMKHSRTNSLQPLQVLPSRVRLLHAAHDVEKADIYLNGSKILQNFRYSNGSSYLALPSGTYQLDVHPAGNSDQRLLHQVMEIEPGKAYTITISGIGEAIKGTIFEDDQIVPHGEASFRFIHLSTDAPAIDLAVKNGDVVFHSISYRQASEYLGISPITVHLHARVAGSDNHIFPIENIVFKANTINTIFLVGSITGRPKLDVLMM</sequence>
<evidence type="ECO:0000313" key="3">
    <source>
        <dbReference type="Proteomes" id="UP000679247"/>
    </source>
</evidence>
<protein>
    <submittedName>
        <fullName evidence="2">DUF4397 domain-containing protein</fullName>
    </submittedName>
</protein>
<evidence type="ECO:0000313" key="2">
    <source>
        <dbReference type="EMBL" id="QVY60061.1"/>
    </source>
</evidence>